<dbReference type="AlphaFoldDB" id="A0AAN7VF76"/>
<reference evidence="1 2" key="1">
    <citation type="journal article" date="2024" name="Insects">
        <title>An Improved Chromosome-Level Genome Assembly of the Firefly Pyrocoelia pectoralis.</title>
        <authorList>
            <person name="Fu X."/>
            <person name="Meyer-Rochow V.B."/>
            <person name="Ballantyne L."/>
            <person name="Zhu X."/>
        </authorList>
    </citation>
    <scope>NUCLEOTIDE SEQUENCE [LARGE SCALE GENOMIC DNA]</scope>
    <source>
        <strain evidence="1">XCY_ONT2</strain>
    </source>
</reference>
<accession>A0AAN7VF76</accession>
<sequence>MSNENTDRIIIDLCKDKLNIDLKPEAIDCSHRLYAKEGNHKPILVKFTSKNSKNLVYKNKSKLKGSKIVIKEDLTKLRHQLFKETVKKFDKPVWTTDGKILVNINNSIKHVKTFADLG</sequence>
<evidence type="ECO:0000313" key="1">
    <source>
        <dbReference type="EMBL" id="KAK5645688.1"/>
    </source>
</evidence>
<gene>
    <name evidence="1" type="ORF">RI129_004152</name>
</gene>
<organism evidence="1 2">
    <name type="scientific">Pyrocoelia pectoralis</name>
    <dbReference type="NCBI Taxonomy" id="417401"/>
    <lineage>
        <taxon>Eukaryota</taxon>
        <taxon>Metazoa</taxon>
        <taxon>Ecdysozoa</taxon>
        <taxon>Arthropoda</taxon>
        <taxon>Hexapoda</taxon>
        <taxon>Insecta</taxon>
        <taxon>Pterygota</taxon>
        <taxon>Neoptera</taxon>
        <taxon>Endopterygota</taxon>
        <taxon>Coleoptera</taxon>
        <taxon>Polyphaga</taxon>
        <taxon>Elateriformia</taxon>
        <taxon>Elateroidea</taxon>
        <taxon>Lampyridae</taxon>
        <taxon>Lampyrinae</taxon>
        <taxon>Pyrocoelia</taxon>
    </lineage>
</organism>
<proteinExistence type="predicted"/>
<protein>
    <submittedName>
        <fullName evidence="1">Uncharacterized protein</fullName>
    </submittedName>
</protein>
<name>A0AAN7VF76_9COLE</name>
<keyword evidence="2" id="KW-1185">Reference proteome</keyword>
<dbReference type="Proteomes" id="UP001329430">
    <property type="component" value="Chromosome 3"/>
</dbReference>
<evidence type="ECO:0000313" key="2">
    <source>
        <dbReference type="Proteomes" id="UP001329430"/>
    </source>
</evidence>
<comment type="caution">
    <text evidence="1">The sequence shown here is derived from an EMBL/GenBank/DDBJ whole genome shotgun (WGS) entry which is preliminary data.</text>
</comment>
<dbReference type="EMBL" id="JAVRBK010000003">
    <property type="protein sequence ID" value="KAK5645688.1"/>
    <property type="molecule type" value="Genomic_DNA"/>
</dbReference>